<protein>
    <recommendedName>
        <fullName evidence="2">Protein kinase domain-containing protein</fullName>
    </recommendedName>
</protein>
<dbReference type="PROSITE" id="PS50011">
    <property type="entry name" value="PROTEIN_KINASE_DOM"/>
    <property type="match status" value="1"/>
</dbReference>
<organism evidence="3 4">
    <name type="scientific">Lasiosphaeria ovina</name>
    <dbReference type="NCBI Taxonomy" id="92902"/>
    <lineage>
        <taxon>Eukaryota</taxon>
        <taxon>Fungi</taxon>
        <taxon>Dikarya</taxon>
        <taxon>Ascomycota</taxon>
        <taxon>Pezizomycotina</taxon>
        <taxon>Sordariomycetes</taxon>
        <taxon>Sordariomycetidae</taxon>
        <taxon>Sordariales</taxon>
        <taxon>Lasiosphaeriaceae</taxon>
        <taxon>Lasiosphaeria</taxon>
    </lineage>
</organism>
<keyword evidence="4" id="KW-1185">Reference proteome</keyword>
<comment type="caution">
    <text evidence="3">The sequence shown here is derived from an EMBL/GenBank/DDBJ whole genome shotgun (WGS) entry which is preliminary data.</text>
</comment>
<gene>
    <name evidence="3" type="ORF">B0T24DRAFT_602674</name>
</gene>
<feature type="region of interest" description="Disordered" evidence="1">
    <location>
        <begin position="394"/>
        <end position="424"/>
    </location>
</feature>
<dbReference type="Proteomes" id="UP001287356">
    <property type="component" value="Unassembled WGS sequence"/>
</dbReference>
<dbReference type="InterPro" id="IPR011009">
    <property type="entry name" value="Kinase-like_dom_sf"/>
</dbReference>
<dbReference type="PANTHER" id="PTHR44329">
    <property type="entry name" value="SERINE/THREONINE-PROTEIN KINASE TNNI3K-RELATED"/>
    <property type="match status" value="1"/>
</dbReference>
<dbReference type="GO" id="GO:0004674">
    <property type="term" value="F:protein serine/threonine kinase activity"/>
    <property type="evidence" value="ECO:0007669"/>
    <property type="project" value="TreeGrafter"/>
</dbReference>
<evidence type="ECO:0000313" key="4">
    <source>
        <dbReference type="Proteomes" id="UP001287356"/>
    </source>
</evidence>
<dbReference type="Gene3D" id="1.10.510.10">
    <property type="entry name" value="Transferase(Phosphotransferase) domain 1"/>
    <property type="match status" value="1"/>
</dbReference>
<dbReference type="AlphaFoldDB" id="A0AAE0NK08"/>
<evidence type="ECO:0000256" key="1">
    <source>
        <dbReference type="SAM" id="MobiDB-lite"/>
    </source>
</evidence>
<reference evidence="3" key="1">
    <citation type="journal article" date="2023" name="Mol. Phylogenet. Evol.">
        <title>Genome-scale phylogeny and comparative genomics of the fungal order Sordariales.</title>
        <authorList>
            <person name="Hensen N."/>
            <person name="Bonometti L."/>
            <person name="Westerberg I."/>
            <person name="Brannstrom I.O."/>
            <person name="Guillou S."/>
            <person name="Cros-Aarteil S."/>
            <person name="Calhoun S."/>
            <person name="Haridas S."/>
            <person name="Kuo A."/>
            <person name="Mondo S."/>
            <person name="Pangilinan J."/>
            <person name="Riley R."/>
            <person name="LaButti K."/>
            <person name="Andreopoulos B."/>
            <person name="Lipzen A."/>
            <person name="Chen C."/>
            <person name="Yan M."/>
            <person name="Daum C."/>
            <person name="Ng V."/>
            <person name="Clum A."/>
            <person name="Steindorff A."/>
            <person name="Ohm R.A."/>
            <person name="Martin F."/>
            <person name="Silar P."/>
            <person name="Natvig D.O."/>
            <person name="Lalanne C."/>
            <person name="Gautier V."/>
            <person name="Ament-Velasquez S.L."/>
            <person name="Kruys A."/>
            <person name="Hutchinson M.I."/>
            <person name="Powell A.J."/>
            <person name="Barry K."/>
            <person name="Miller A.N."/>
            <person name="Grigoriev I.V."/>
            <person name="Debuchy R."/>
            <person name="Gladieux P."/>
            <person name="Hiltunen Thoren M."/>
            <person name="Johannesson H."/>
        </authorList>
    </citation>
    <scope>NUCLEOTIDE SEQUENCE</scope>
    <source>
        <strain evidence="3">CBS 958.72</strain>
    </source>
</reference>
<evidence type="ECO:0000313" key="3">
    <source>
        <dbReference type="EMBL" id="KAK3382830.1"/>
    </source>
</evidence>
<dbReference type="GO" id="GO:0005524">
    <property type="term" value="F:ATP binding"/>
    <property type="evidence" value="ECO:0007669"/>
    <property type="project" value="InterPro"/>
</dbReference>
<dbReference type="EMBL" id="JAULSN010000001">
    <property type="protein sequence ID" value="KAK3382830.1"/>
    <property type="molecule type" value="Genomic_DNA"/>
</dbReference>
<sequence length="634" mass="71206">MELSSKSIRDVIHPTAAFSKSPPRVPPPVLVEADSWGSSQLNPKNRIDSLGPLADPHWRIDGCTGLGTQYYVLPLFLGATPPMRFDVFIPEEAASSPLLRQLLDLEATFHTKDPARVRRLGIASHILRTLQAWTATRRDGGPDSVSSMYKNLPFGSRIIFENLDLNIHNIKVTIAPTYYVEKQLIGLARLASSLGLAPDLLPEAIDISRLSIVKQLHDSVCLVHIDHANQGRDDKGGDDENDRELWILKALTSGTKYLYIELRNLLRMEPHVHVISRPRYLVTKYCRFGGKTAVVGFVLRFHTGGSLRDTLPLLRIHGQLALDVRLKWATQLASAVLHVRERGGIFYPDLRLDNVVLSGRGDVVMVDFEQRGVWCEFAAPEVNALDYARILASSDEPSPPNSSGSSIGSGSNNDRNNTGDDPTVPEDVRSLFAAVLTRQLRGWESLLDDEEYTARGHASYNVPWLCLSAAEQEAAEVYMLGRVLWCVFEGQSAPQLAAVWQSYQREPEMEFPEFRRTPPRLRDLIDRCTRGRRDGLSRLITRRGSKLVLRSAPAGRQQQETDRDGDAAAAFEVHRVAQEWWRTEVKAAEDFLLMREQMKARGEWDDNYFKRPTLKQVLGELKQFQATSVGFVPS</sequence>
<feature type="compositionally biased region" description="Low complexity" evidence="1">
    <location>
        <begin position="394"/>
        <end position="413"/>
    </location>
</feature>
<name>A0AAE0NK08_9PEZI</name>
<feature type="domain" description="Protein kinase" evidence="2">
    <location>
        <begin position="179"/>
        <end position="548"/>
    </location>
</feature>
<proteinExistence type="predicted"/>
<accession>A0AAE0NK08</accession>
<reference evidence="3" key="2">
    <citation type="submission" date="2023-06" db="EMBL/GenBank/DDBJ databases">
        <authorList>
            <consortium name="Lawrence Berkeley National Laboratory"/>
            <person name="Haridas S."/>
            <person name="Hensen N."/>
            <person name="Bonometti L."/>
            <person name="Westerberg I."/>
            <person name="Brannstrom I.O."/>
            <person name="Guillou S."/>
            <person name="Cros-Aarteil S."/>
            <person name="Calhoun S."/>
            <person name="Kuo A."/>
            <person name="Mondo S."/>
            <person name="Pangilinan J."/>
            <person name="Riley R."/>
            <person name="Labutti K."/>
            <person name="Andreopoulos B."/>
            <person name="Lipzen A."/>
            <person name="Chen C."/>
            <person name="Yanf M."/>
            <person name="Daum C."/>
            <person name="Ng V."/>
            <person name="Clum A."/>
            <person name="Steindorff A."/>
            <person name="Ohm R."/>
            <person name="Martin F."/>
            <person name="Silar P."/>
            <person name="Natvig D."/>
            <person name="Lalanne C."/>
            <person name="Gautier V."/>
            <person name="Ament-Velasquez S.L."/>
            <person name="Kruys A."/>
            <person name="Hutchinson M.I."/>
            <person name="Powell A.J."/>
            <person name="Barry K."/>
            <person name="Miller A.N."/>
            <person name="Grigoriev I.V."/>
            <person name="Debuchy R."/>
            <person name="Gladieux P."/>
            <person name="Thoren M.H."/>
            <person name="Johannesson H."/>
        </authorList>
    </citation>
    <scope>NUCLEOTIDE SEQUENCE</scope>
    <source>
        <strain evidence="3">CBS 958.72</strain>
    </source>
</reference>
<dbReference type="InterPro" id="IPR000719">
    <property type="entry name" value="Prot_kinase_dom"/>
</dbReference>
<dbReference type="SUPFAM" id="SSF56112">
    <property type="entry name" value="Protein kinase-like (PK-like)"/>
    <property type="match status" value="1"/>
</dbReference>
<evidence type="ECO:0000259" key="2">
    <source>
        <dbReference type="PROSITE" id="PS50011"/>
    </source>
</evidence>
<dbReference type="InterPro" id="IPR051681">
    <property type="entry name" value="Ser/Thr_Kinases-Pseudokinases"/>
</dbReference>